<proteinExistence type="predicted"/>
<sequence>MDLFEIIFFFLVMFMIYMGAMLKDSKNKKKIGQKVKRYTSSEIESIEQRVKELEEGMFLLQHDITYDSHFEKVIYSTKPSHSLFDNSYQVEVQYLSLKEYNTANLIIKISLAGKVIKELETCQVSFEDVRSIYEFISHKIEEMKNHNRDIIFSE</sequence>
<dbReference type="Proteomes" id="UP001164042">
    <property type="component" value="Chromosome"/>
</dbReference>
<reference evidence="2" key="1">
    <citation type="submission" date="2022-10" db="EMBL/GenBank/DDBJ databases">
        <title>Genome assembly of Lactococcus garvieae isolates from cricket gut.</title>
        <authorList>
            <person name="Luecke A.R."/>
            <person name="Brown A.M.V."/>
            <person name="Wakeman C.A."/>
        </authorList>
    </citation>
    <scope>NUCLEOTIDE SEQUENCE</scope>
    <source>
        <strain evidence="2">Alexii-11_2</strain>
    </source>
</reference>
<dbReference type="EMBL" id="CP109635">
    <property type="protein sequence ID" value="UYT10238.1"/>
    <property type="molecule type" value="Genomic_DNA"/>
</dbReference>
<name>A0AA46TXD4_9LACT</name>
<dbReference type="AlphaFoldDB" id="A0AA46TXD4"/>
<dbReference type="RefSeq" id="WP_264308110.1">
    <property type="nucleotide sequence ID" value="NZ_CP109635.1"/>
</dbReference>
<feature type="transmembrane region" description="Helical" evidence="1">
    <location>
        <begin position="6"/>
        <end position="22"/>
    </location>
</feature>
<evidence type="ECO:0000313" key="2">
    <source>
        <dbReference type="EMBL" id="UYT10238.1"/>
    </source>
</evidence>
<keyword evidence="1" id="KW-0812">Transmembrane</keyword>
<keyword evidence="1" id="KW-0472">Membrane</keyword>
<organism evidence="2 3">
    <name type="scientific">Lactococcus garvieae</name>
    <dbReference type="NCBI Taxonomy" id="1363"/>
    <lineage>
        <taxon>Bacteria</taxon>
        <taxon>Bacillati</taxon>
        <taxon>Bacillota</taxon>
        <taxon>Bacilli</taxon>
        <taxon>Lactobacillales</taxon>
        <taxon>Streptococcaceae</taxon>
        <taxon>Lactococcus</taxon>
    </lineage>
</organism>
<keyword evidence="1" id="KW-1133">Transmembrane helix</keyword>
<gene>
    <name evidence="2" type="ORF">OF801_09830</name>
</gene>
<accession>A0AA46TXD4</accession>
<evidence type="ECO:0000313" key="3">
    <source>
        <dbReference type="Proteomes" id="UP001164042"/>
    </source>
</evidence>
<protein>
    <submittedName>
        <fullName evidence="2">Uncharacterized protein</fullName>
    </submittedName>
</protein>
<evidence type="ECO:0000256" key="1">
    <source>
        <dbReference type="SAM" id="Phobius"/>
    </source>
</evidence>